<reference evidence="2" key="1">
    <citation type="journal article" date="2007" name="Plant Cell">
        <title>Dothideomycete-plant interactions illuminated by genome sequencing and EST analysis of the wheat pathogen Stagonospora nodorum.</title>
        <authorList>
            <person name="Hane J.K."/>
            <person name="Lowe R.G."/>
            <person name="Solomon P.S."/>
            <person name="Tan K.C."/>
            <person name="Schoch C.L."/>
            <person name="Spatafora J.W."/>
            <person name="Crous P.W."/>
            <person name="Kodira C."/>
            <person name="Birren B.W."/>
            <person name="Galagan J.E."/>
            <person name="Torriani S.F."/>
            <person name="McDonald B.A."/>
            <person name="Oliver R.P."/>
        </authorList>
    </citation>
    <scope>NUCLEOTIDE SEQUENCE [LARGE SCALE GENOMIC DNA]</scope>
    <source>
        <strain evidence="2">SN15 / ATCC MYA-4574 / FGSC 10173</strain>
    </source>
</reference>
<dbReference type="KEGG" id="pno:SNOG_04769"/>
<sequence length="47" mass="5493">MMISTRLLDVAIRDYAEDGGGVLRSLDARSKFDRNDPYRHHSFFEPH</sequence>
<dbReference type="GeneID" id="5972050"/>
<name>Q0UTZ5_PHANO</name>
<dbReference type="AlphaFoldDB" id="Q0UTZ5"/>
<dbReference type="EMBL" id="CH445330">
    <property type="protein sequence ID" value="EAT88529.1"/>
    <property type="molecule type" value="Genomic_DNA"/>
</dbReference>
<evidence type="ECO:0000313" key="1">
    <source>
        <dbReference type="EMBL" id="EAT88529.1"/>
    </source>
</evidence>
<dbReference type="RefSeq" id="XP_001795182.1">
    <property type="nucleotide sequence ID" value="XM_001795130.1"/>
</dbReference>
<accession>Q0UTZ5</accession>
<dbReference type="InParanoid" id="Q0UTZ5"/>
<evidence type="ECO:0000313" key="2">
    <source>
        <dbReference type="Proteomes" id="UP000001055"/>
    </source>
</evidence>
<dbReference type="Proteomes" id="UP000001055">
    <property type="component" value="Unassembled WGS sequence"/>
</dbReference>
<organism evidence="1 2">
    <name type="scientific">Phaeosphaeria nodorum (strain SN15 / ATCC MYA-4574 / FGSC 10173)</name>
    <name type="common">Glume blotch fungus</name>
    <name type="synonym">Parastagonospora nodorum</name>
    <dbReference type="NCBI Taxonomy" id="321614"/>
    <lineage>
        <taxon>Eukaryota</taxon>
        <taxon>Fungi</taxon>
        <taxon>Dikarya</taxon>
        <taxon>Ascomycota</taxon>
        <taxon>Pezizomycotina</taxon>
        <taxon>Dothideomycetes</taxon>
        <taxon>Pleosporomycetidae</taxon>
        <taxon>Pleosporales</taxon>
        <taxon>Pleosporineae</taxon>
        <taxon>Phaeosphaeriaceae</taxon>
        <taxon>Parastagonospora</taxon>
    </lineage>
</organism>
<gene>
    <name evidence="1" type="ORF">SNOG_04769</name>
</gene>
<proteinExistence type="predicted"/>
<protein>
    <submittedName>
        <fullName evidence="1">Uncharacterized protein</fullName>
    </submittedName>
</protein>
<dbReference type="HOGENOM" id="CLU_3175591_0_0_1"/>